<dbReference type="InterPro" id="IPR036855">
    <property type="entry name" value="Znf_CCCH_sf"/>
</dbReference>
<dbReference type="InterPro" id="IPR045072">
    <property type="entry name" value="MKRN-like"/>
</dbReference>
<dbReference type="Gene3D" id="4.10.1000.10">
    <property type="entry name" value="Zinc finger, CCCH-type"/>
    <property type="match status" value="1"/>
</dbReference>
<feature type="domain" description="C3H1-type" evidence="9">
    <location>
        <begin position="54"/>
        <end position="77"/>
    </location>
</feature>
<dbReference type="OrthoDB" id="411372at2759"/>
<accession>A0A1S3K7K9</accession>
<dbReference type="SUPFAM" id="SSF52047">
    <property type="entry name" value="RNI-like"/>
    <property type="match status" value="1"/>
</dbReference>
<feature type="zinc finger region" description="C3H1-type" evidence="6">
    <location>
        <begin position="23"/>
        <end position="50"/>
    </location>
</feature>
<evidence type="ECO:0000256" key="4">
    <source>
        <dbReference type="ARBA" id="ARBA00022771"/>
    </source>
</evidence>
<dbReference type="Pfam" id="PF00642">
    <property type="entry name" value="zf-CCCH"/>
    <property type="match status" value="1"/>
</dbReference>
<feature type="region of interest" description="Disordered" evidence="8">
    <location>
        <begin position="378"/>
        <end position="559"/>
    </location>
</feature>
<feature type="compositionally biased region" description="Acidic residues" evidence="8">
    <location>
        <begin position="445"/>
        <end position="491"/>
    </location>
</feature>
<dbReference type="PROSITE" id="PS50103">
    <property type="entry name" value="ZF_C3H1"/>
    <property type="match status" value="2"/>
</dbReference>
<dbReference type="AlphaFoldDB" id="A0A1S3K7K9"/>
<evidence type="ECO:0000313" key="10">
    <source>
        <dbReference type="Proteomes" id="UP000085678"/>
    </source>
</evidence>
<evidence type="ECO:0000256" key="8">
    <source>
        <dbReference type="SAM" id="MobiDB-lite"/>
    </source>
</evidence>
<keyword evidence="7" id="KW-0175">Coiled coil</keyword>
<keyword evidence="4 6" id="KW-0863">Zinc-finger</keyword>
<feature type="compositionally biased region" description="Acidic residues" evidence="8">
    <location>
        <begin position="502"/>
        <end position="533"/>
    </location>
</feature>
<comment type="catalytic activity">
    <reaction evidence="1">
        <text>S-ubiquitinyl-[E2 ubiquitin-conjugating enzyme]-L-cysteine + [acceptor protein]-L-lysine = [E2 ubiquitin-conjugating enzyme]-L-cysteine + N(6)-ubiquitinyl-[acceptor protein]-L-lysine.</text>
        <dbReference type="EC" id="2.3.2.27"/>
    </reaction>
</comment>
<dbReference type="GeneID" id="106179496"/>
<dbReference type="EC" id="2.3.2.27" evidence="2"/>
<keyword evidence="5 6" id="KW-0862">Zinc</keyword>
<dbReference type="Proteomes" id="UP000085678">
    <property type="component" value="Unplaced"/>
</dbReference>
<dbReference type="Gene3D" id="3.80.10.10">
    <property type="entry name" value="Ribonuclease Inhibitor"/>
    <property type="match status" value="1"/>
</dbReference>
<evidence type="ECO:0000256" key="5">
    <source>
        <dbReference type="ARBA" id="ARBA00022833"/>
    </source>
</evidence>
<dbReference type="PANTHER" id="PTHR11224">
    <property type="entry name" value="MAKORIN-RELATED"/>
    <property type="match status" value="1"/>
</dbReference>
<dbReference type="RefSeq" id="XP_013418608.1">
    <property type="nucleotide sequence ID" value="XM_013563154.1"/>
</dbReference>
<feature type="compositionally biased region" description="Acidic residues" evidence="8">
    <location>
        <begin position="382"/>
        <end position="410"/>
    </location>
</feature>
<feature type="coiled-coil region" evidence="7">
    <location>
        <begin position="77"/>
        <end position="108"/>
    </location>
</feature>
<protein>
    <recommendedName>
        <fullName evidence="2">RING-type E3 ubiquitin transferase</fullName>
        <ecNumber evidence="2">2.3.2.27</ecNumber>
    </recommendedName>
</protein>
<evidence type="ECO:0000256" key="3">
    <source>
        <dbReference type="ARBA" id="ARBA00022723"/>
    </source>
</evidence>
<dbReference type="STRING" id="7574.A0A1S3K7K9"/>
<evidence type="ECO:0000256" key="1">
    <source>
        <dbReference type="ARBA" id="ARBA00000900"/>
    </source>
</evidence>
<feature type="compositionally biased region" description="Basic and acidic residues" evidence="8">
    <location>
        <begin position="633"/>
        <end position="646"/>
    </location>
</feature>
<dbReference type="GO" id="GO:0000209">
    <property type="term" value="P:protein polyubiquitination"/>
    <property type="evidence" value="ECO:0007669"/>
    <property type="project" value="InterPro"/>
</dbReference>
<dbReference type="InParanoid" id="A0A1S3K7K9"/>
<dbReference type="PANTHER" id="PTHR11224:SF10">
    <property type="entry name" value="IP09428P-RELATED"/>
    <property type="match status" value="1"/>
</dbReference>
<feature type="compositionally biased region" description="Basic and acidic residues" evidence="8">
    <location>
        <begin position="606"/>
        <end position="624"/>
    </location>
</feature>
<dbReference type="SMART" id="SM00356">
    <property type="entry name" value="ZnF_C3H1"/>
    <property type="match status" value="2"/>
</dbReference>
<dbReference type="GO" id="GO:0008270">
    <property type="term" value="F:zinc ion binding"/>
    <property type="evidence" value="ECO:0007669"/>
    <property type="project" value="UniProtKB-KW"/>
</dbReference>
<evidence type="ECO:0000256" key="7">
    <source>
        <dbReference type="SAM" id="Coils"/>
    </source>
</evidence>
<evidence type="ECO:0000256" key="6">
    <source>
        <dbReference type="PROSITE-ProRule" id="PRU00723"/>
    </source>
</evidence>
<gene>
    <name evidence="11" type="primary">LOC106179496</name>
</gene>
<dbReference type="InterPro" id="IPR000571">
    <property type="entry name" value="Znf_CCCH"/>
</dbReference>
<dbReference type="GO" id="GO:0061630">
    <property type="term" value="F:ubiquitin protein ligase activity"/>
    <property type="evidence" value="ECO:0007669"/>
    <property type="project" value="UniProtKB-EC"/>
</dbReference>
<sequence length="1132" mass="130935">MFCDDDEFFFYHAFRKSSYSSPDTSHIFCKYFARGSCKFGNDCYFSHDITDKKPCKNYLRDGSCSFGDNCWYRHIGAEQVSKEKEEKEEKRKRELEEMKEHNARLLKEQIAERERLRSIQPFEFREPKPKSKLTLEEALSKLEVIKNEVADQLKEEEREKEERKRKKERGELEENIEDVEWKDFCEFDEICHNFRKFVNQYDLTDWSVDDHIKLISAFNISDQTECQEYYHPLTFVMGPLFRLWRPSPQAWARLCLAIVDLLKEWVDMEEVIQAWNAALDDCEIEDENYEPDSEESESDEDFTEDEENEHVVIEEIGDLCVYLQEMVKLEIEDLSAAANLTLEEVIQSLPHDIVEPHIMDPDQEDEDSWFTALTEVEYKENDSEDLDYEPEESEGDDEETIAQEEAEADEAAVKEELQDLEAMAQMSKEELLSSLPPEVLQPPDAESEDDEEEEEEEDEDEGVAGDMAEDEDQEEEEEVDDGIGEEEEEEYWAVALATDRELYDEDDLEDKDYEPAEEEGTTDEDSTSAETDEESLRRELKELEEMAEIPFEEFVSSLPPEILRNYGIEMEDIPIPASSSPDTDTNNNDEGIKKEAEETQEDDAQNSEKKDEEKIFEDNKHEQTIPDNDTDKDEEKIFEDDKHEQTIPDNETEETEPEKPGSENEAEQSKLEVSLDVPEPRRKSAPLLAMLMAKKYTDAEVFIGGLLAGLLQLNHPDWGIKEVAHLFQKLEEGGYNCIDRARALLGMSMYLSVDEMAQFVNEYVKLTYGIRDPYECRCKTPECTCEMEVDWEYSTDVFKELADLAGWDRENKILFFQKASYQLWHTDCLSSALEKYGLLDRSRGDMDEEAVRAILKGCTPLPYTVEYILKYYGDEPGLVQELMKHIPESEAKPKSSENTGSHCAGRSGNCKNSAKKMCENGMCSKCCRHSKRMCEIHGHNLGFEDGVGHSDIPNHHRYVSVKPFLHILSNADWGEALQKKGEQGYRNIKFGPDVDLKDHHIELLASKCPKLEVLEMGSSDTGSGARVSDRAIKCLTDRCPKLRKLKLESFTSISDEPLQRLFKMCSNLECFEISGNDKVCGRLTEKLVKQLFNKKLLPKLRFLSLQDQLNITPDVIFRLRRCRTNVKIIHSQ</sequence>
<dbReference type="KEGG" id="lak:106179496"/>
<feature type="compositionally biased region" description="Basic and acidic residues" evidence="8">
    <location>
        <begin position="657"/>
        <end position="670"/>
    </location>
</feature>
<dbReference type="SUPFAM" id="SSF90229">
    <property type="entry name" value="CCCH zinc finger"/>
    <property type="match status" value="2"/>
</dbReference>
<proteinExistence type="predicted"/>
<feature type="compositionally biased region" description="Basic and acidic residues" evidence="8">
    <location>
        <begin position="534"/>
        <end position="544"/>
    </location>
</feature>
<evidence type="ECO:0000259" key="9">
    <source>
        <dbReference type="PROSITE" id="PS50103"/>
    </source>
</evidence>
<feature type="domain" description="C3H1-type" evidence="9">
    <location>
        <begin position="23"/>
        <end position="50"/>
    </location>
</feature>
<feature type="region of interest" description="Disordered" evidence="8">
    <location>
        <begin position="287"/>
        <end position="308"/>
    </location>
</feature>
<reference evidence="11" key="1">
    <citation type="submission" date="2025-08" db="UniProtKB">
        <authorList>
            <consortium name="RefSeq"/>
        </authorList>
    </citation>
    <scope>IDENTIFICATION</scope>
    <source>
        <tissue evidence="11">Gonads</tissue>
    </source>
</reference>
<keyword evidence="3 6" id="KW-0479">Metal-binding</keyword>
<feature type="zinc finger region" description="C3H1-type" evidence="6">
    <location>
        <begin position="54"/>
        <end position="77"/>
    </location>
</feature>
<feature type="coiled-coil region" evidence="7">
    <location>
        <begin position="135"/>
        <end position="178"/>
    </location>
</feature>
<feature type="compositionally biased region" description="Polar residues" evidence="8">
    <location>
        <begin position="577"/>
        <end position="589"/>
    </location>
</feature>
<name>A0A1S3K7K9_LINAN</name>
<feature type="region of interest" description="Disordered" evidence="8">
    <location>
        <begin position="572"/>
        <end position="678"/>
    </location>
</feature>
<keyword evidence="10" id="KW-1185">Reference proteome</keyword>
<evidence type="ECO:0000256" key="2">
    <source>
        <dbReference type="ARBA" id="ARBA00012483"/>
    </source>
</evidence>
<feature type="compositionally biased region" description="Low complexity" evidence="8">
    <location>
        <begin position="432"/>
        <end position="444"/>
    </location>
</feature>
<evidence type="ECO:0000313" key="11">
    <source>
        <dbReference type="RefSeq" id="XP_013418608.1"/>
    </source>
</evidence>
<dbReference type="InterPro" id="IPR032675">
    <property type="entry name" value="LRR_dom_sf"/>
</dbReference>
<organism evidence="10 11">
    <name type="scientific">Lingula anatina</name>
    <name type="common">Brachiopod</name>
    <name type="synonym">Lingula unguis</name>
    <dbReference type="NCBI Taxonomy" id="7574"/>
    <lineage>
        <taxon>Eukaryota</taxon>
        <taxon>Metazoa</taxon>
        <taxon>Spiralia</taxon>
        <taxon>Lophotrochozoa</taxon>
        <taxon>Brachiopoda</taxon>
        <taxon>Linguliformea</taxon>
        <taxon>Lingulata</taxon>
        <taxon>Lingulida</taxon>
        <taxon>Linguloidea</taxon>
        <taxon>Lingulidae</taxon>
        <taxon>Lingula</taxon>
    </lineage>
</organism>